<keyword evidence="1" id="KW-0812">Transmembrane</keyword>
<gene>
    <name evidence="2" type="ORF">UR34_C0002G0082</name>
</gene>
<reference evidence="2 3" key="1">
    <citation type="journal article" date="2015" name="Nature">
        <title>rRNA introns, odd ribosomes, and small enigmatic genomes across a large radiation of phyla.</title>
        <authorList>
            <person name="Brown C.T."/>
            <person name="Hug L.A."/>
            <person name="Thomas B.C."/>
            <person name="Sharon I."/>
            <person name="Castelle C.J."/>
            <person name="Singh A."/>
            <person name="Wilkins M.J."/>
            <person name="Williams K.H."/>
            <person name="Banfield J.F."/>
        </authorList>
    </citation>
    <scope>NUCLEOTIDE SEQUENCE [LARGE SCALE GENOMIC DNA]</scope>
</reference>
<proteinExistence type="predicted"/>
<keyword evidence="1" id="KW-1133">Transmembrane helix</keyword>
<feature type="transmembrane region" description="Helical" evidence="1">
    <location>
        <begin position="6"/>
        <end position="25"/>
    </location>
</feature>
<keyword evidence="1" id="KW-0472">Membrane</keyword>
<comment type="caution">
    <text evidence="2">The sequence shown here is derived from an EMBL/GenBank/DDBJ whole genome shotgun (WGS) entry which is preliminary data.</text>
</comment>
<evidence type="ECO:0000313" key="3">
    <source>
        <dbReference type="Proteomes" id="UP000034302"/>
    </source>
</evidence>
<organism evidence="2 3">
    <name type="scientific">candidate division WS6 bacterium GW2011_GWC1_33_20</name>
    <dbReference type="NCBI Taxonomy" id="1619089"/>
    <lineage>
        <taxon>Bacteria</taxon>
        <taxon>Candidatus Dojkabacteria</taxon>
    </lineage>
</organism>
<sequence length="106" mass="11722">MDSIPSIYWMIIIGVFTGFVCFVLYQLAMLLRESKGAVVDGRKLINEAEETIDTLNDILEDVTEIVTTVKGTVYQVNSAVLVPLRKITTVMGITSGFLEGFSSKKK</sequence>
<evidence type="ECO:0000313" key="2">
    <source>
        <dbReference type="EMBL" id="KKP44579.1"/>
    </source>
</evidence>
<evidence type="ECO:0008006" key="4">
    <source>
        <dbReference type="Google" id="ProtNLM"/>
    </source>
</evidence>
<dbReference type="Proteomes" id="UP000034302">
    <property type="component" value="Unassembled WGS sequence"/>
</dbReference>
<dbReference type="AlphaFoldDB" id="A0A0F9ZKF2"/>
<evidence type="ECO:0000256" key="1">
    <source>
        <dbReference type="SAM" id="Phobius"/>
    </source>
</evidence>
<protein>
    <recommendedName>
        <fullName evidence="4">DUF948 domain-containing protein</fullName>
    </recommendedName>
</protein>
<dbReference type="EMBL" id="LBOV01000002">
    <property type="protein sequence ID" value="KKP44579.1"/>
    <property type="molecule type" value="Genomic_DNA"/>
</dbReference>
<accession>A0A0F9ZKF2</accession>
<name>A0A0F9ZKF2_9BACT</name>